<keyword evidence="2" id="KW-1003">Cell membrane</keyword>
<keyword evidence="4" id="KW-1133">Transmembrane helix</keyword>
<dbReference type="PANTHER" id="PTHR30224">
    <property type="entry name" value="ELECTRON TRANSPORT PROTEIN"/>
    <property type="match status" value="1"/>
</dbReference>
<evidence type="ECO:0000256" key="2">
    <source>
        <dbReference type="ARBA" id="ARBA00022475"/>
    </source>
</evidence>
<accession>A0ABY5ZPX4</accession>
<feature type="transmembrane region" description="Helical" evidence="4">
    <location>
        <begin position="377"/>
        <end position="397"/>
    </location>
</feature>
<feature type="transmembrane region" description="Helical" evidence="4">
    <location>
        <begin position="111"/>
        <end position="130"/>
    </location>
</feature>
<feature type="transmembrane region" description="Helical" evidence="4">
    <location>
        <begin position="440"/>
        <end position="461"/>
    </location>
</feature>
<dbReference type="InterPro" id="IPR052378">
    <property type="entry name" value="NosR_regulator"/>
</dbReference>
<evidence type="ECO:0000313" key="6">
    <source>
        <dbReference type="EMBL" id="UWZ79940.1"/>
    </source>
</evidence>
<evidence type="ECO:0000256" key="4">
    <source>
        <dbReference type="SAM" id="Phobius"/>
    </source>
</evidence>
<dbReference type="EMBL" id="CP092109">
    <property type="protein sequence ID" value="UWZ79940.1"/>
    <property type="molecule type" value="Genomic_DNA"/>
</dbReference>
<dbReference type="RefSeq" id="WP_260748293.1">
    <property type="nucleotide sequence ID" value="NZ_CP092109.1"/>
</dbReference>
<reference evidence="6" key="1">
    <citation type="journal article" date="2022" name="Environ. Microbiol.">
        <title>Geoalkalibacter halelectricus SAP #1 sp. nov. possessing extracellular electron transfer and mineral#reducing capabilities from a haloalkaline environment.</title>
        <authorList>
            <person name="Yadav S."/>
            <person name="Singh R."/>
            <person name="Sundharam S.S."/>
            <person name="Chaudhary S."/>
            <person name="Krishnamurthi S."/>
            <person name="Patil S.A."/>
        </authorList>
    </citation>
    <scope>NUCLEOTIDE SEQUENCE</scope>
    <source>
        <strain evidence="6">SAP-1</strain>
    </source>
</reference>
<name>A0ABY5ZPX4_9BACT</name>
<dbReference type="PANTHER" id="PTHR30224:SF4">
    <property type="entry name" value="ELECTRON TRANSPORT PROTEIN YCCM-RELATED"/>
    <property type="match status" value="1"/>
</dbReference>
<sequence length="499" mass="54599">MRNVFDMPLVGRVLRSAWLWRGLRLLCLAVLVWMIAAGWHHRGIPGVAAPDPLMYTNLATHLFWVWWIMGVVFVALLFGRLWCAVCPLGWVNGLATRLGLQRPLPAWLNNFIPVTLALLGVQLAVYFLAIHRFPDLTARLLALMLVLALACGLVFRGHAFCRLLCPAGAVFGLYARLAPWQLRVGSQDICASCADQACVSGGRVWRRLALGPALLYWHGRRKDCPVDLVPAQMTDSAACTLCLHCVHNCGNDNLILGRRPWLGDLGRTRLSASETLFFLVLLGLLTVNFTKVYPDLRHLLWAAPEQAAILLGWQSSGFYLLAAPWAALLLPLLLMLPGYLVWRLSDLRMSVQPPPAVGDTLPEPQADPGFWNRLGHLALPLVPLVLTVHIILAAVKINTKGSLLPLVLHDPSGVKSYLAMNVVHSLPTPGLLMSLDLLKWLIAALLVAGTAAGILSIRPCLAALPAAVSRRGFAAGVLTTLALLAGLYGTTILRWLFIR</sequence>
<evidence type="ECO:0000259" key="5">
    <source>
        <dbReference type="Pfam" id="PF12801"/>
    </source>
</evidence>
<feature type="transmembrane region" description="Helical" evidence="4">
    <location>
        <begin position="136"/>
        <end position="155"/>
    </location>
</feature>
<organism evidence="6 7">
    <name type="scientific">Geoalkalibacter halelectricus</name>
    <dbReference type="NCBI Taxonomy" id="2847045"/>
    <lineage>
        <taxon>Bacteria</taxon>
        <taxon>Pseudomonadati</taxon>
        <taxon>Thermodesulfobacteriota</taxon>
        <taxon>Desulfuromonadia</taxon>
        <taxon>Desulfuromonadales</taxon>
        <taxon>Geoalkalibacteraceae</taxon>
        <taxon>Geoalkalibacter</taxon>
    </lineage>
</organism>
<protein>
    <submittedName>
        <fullName evidence="6">4Fe-4S binding protein</fullName>
    </submittedName>
</protein>
<dbReference type="Proteomes" id="UP001060414">
    <property type="component" value="Chromosome"/>
</dbReference>
<dbReference type="Pfam" id="PF12801">
    <property type="entry name" value="Fer4_5"/>
    <property type="match status" value="2"/>
</dbReference>
<keyword evidence="3 4" id="KW-0472">Membrane</keyword>
<comment type="subcellular location">
    <subcellularLocation>
        <location evidence="1">Cell membrane</location>
    </subcellularLocation>
</comment>
<keyword evidence="4" id="KW-0812">Transmembrane</keyword>
<evidence type="ECO:0000256" key="3">
    <source>
        <dbReference type="ARBA" id="ARBA00023136"/>
    </source>
</evidence>
<keyword evidence="7" id="KW-1185">Reference proteome</keyword>
<gene>
    <name evidence="6" type="ORF">L9S41_00735</name>
</gene>
<dbReference type="InterPro" id="IPR017896">
    <property type="entry name" value="4Fe4S_Fe-S-bd"/>
</dbReference>
<feature type="domain" description="4Fe-4S ferredoxin-type" evidence="5">
    <location>
        <begin position="140"/>
        <end position="177"/>
    </location>
</feature>
<feature type="transmembrane region" description="Helical" evidence="4">
    <location>
        <begin position="473"/>
        <end position="497"/>
    </location>
</feature>
<feature type="domain" description="4Fe-4S ferredoxin-type" evidence="5">
    <location>
        <begin position="60"/>
        <end position="98"/>
    </location>
</feature>
<evidence type="ECO:0000256" key="1">
    <source>
        <dbReference type="ARBA" id="ARBA00004236"/>
    </source>
</evidence>
<feature type="transmembrane region" description="Helical" evidence="4">
    <location>
        <begin position="64"/>
        <end position="90"/>
    </location>
</feature>
<evidence type="ECO:0000313" key="7">
    <source>
        <dbReference type="Proteomes" id="UP001060414"/>
    </source>
</evidence>
<proteinExistence type="predicted"/>
<feature type="transmembrane region" description="Helical" evidence="4">
    <location>
        <begin position="275"/>
        <end position="293"/>
    </location>
</feature>
<feature type="transmembrane region" description="Helical" evidence="4">
    <location>
        <begin position="318"/>
        <end position="342"/>
    </location>
</feature>